<keyword evidence="3" id="KW-1185">Reference proteome</keyword>
<evidence type="ECO:0000313" key="3">
    <source>
        <dbReference type="Proteomes" id="UP001366503"/>
    </source>
</evidence>
<name>A0ABU8K9T3_9HYPH</name>
<dbReference type="EMBL" id="JAPYKO010000005">
    <property type="protein sequence ID" value="MEI9402486.1"/>
    <property type="molecule type" value="Genomic_DNA"/>
</dbReference>
<dbReference type="PANTHER" id="PTHR11365">
    <property type="entry name" value="5-OXOPROLINASE RELATED"/>
    <property type="match status" value="1"/>
</dbReference>
<evidence type="ECO:0000259" key="1">
    <source>
        <dbReference type="Pfam" id="PF01968"/>
    </source>
</evidence>
<feature type="domain" description="Hydantoinase A/oxoprolinase" evidence="1">
    <location>
        <begin position="2"/>
        <end position="62"/>
    </location>
</feature>
<dbReference type="InterPro" id="IPR045079">
    <property type="entry name" value="Oxoprolinase-like"/>
</dbReference>
<proteinExistence type="predicted"/>
<accession>A0ABU8K9T3</accession>
<sequence>MPRCARSRPGPICYGRGGTESTVTDANLVLGRINPDNFLGGTVALDVDGARAGVKRLAERVERLCGRRD</sequence>
<dbReference type="RefSeq" id="WP_337092846.1">
    <property type="nucleotide sequence ID" value="NZ_JAPYKO010000005.1"/>
</dbReference>
<dbReference type="InterPro" id="IPR002821">
    <property type="entry name" value="Hydantoinase_A"/>
</dbReference>
<evidence type="ECO:0000313" key="2">
    <source>
        <dbReference type="EMBL" id="MEI9402486.1"/>
    </source>
</evidence>
<comment type="caution">
    <text evidence="2">The sequence shown here is derived from an EMBL/GenBank/DDBJ whole genome shotgun (WGS) entry which is preliminary data.</text>
</comment>
<protein>
    <recommendedName>
        <fullName evidence="1">Hydantoinase A/oxoprolinase domain-containing protein</fullName>
    </recommendedName>
</protein>
<dbReference type="PANTHER" id="PTHR11365:SF23">
    <property type="entry name" value="HYPOTHETICAL 5-OXOPROLINASE (EUROFUNG)-RELATED"/>
    <property type="match status" value="1"/>
</dbReference>
<organism evidence="2 3">
    <name type="scientific">Mesorhizobium argentiipisi</name>
    <dbReference type="NCBI Taxonomy" id="3015175"/>
    <lineage>
        <taxon>Bacteria</taxon>
        <taxon>Pseudomonadati</taxon>
        <taxon>Pseudomonadota</taxon>
        <taxon>Alphaproteobacteria</taxon>
        <taxon>Hyphomicrobiales</taxon>
        <taxon>Phyllobacteriaceae</taxon>
        <taxon>Mesorhizobium</taxon>
    </lineage>
</organism>
<dbReference type="Pfam" id="PF01968">
    <property type="entry name" value="Hydantoinase_A"/>
    <property type="match status" value="1"/>
</dbReference>
<reference evidence="2 3" key="1">
    <citation type="submission" date="2022-12" db="EMBL/GenBank/DDBJ databases">
        <authorList>
            <person name="Muema E."/>
        </authorList>
    </citation>
    <scope>NUCLEOTIDE SEQUENCE [LARGE SCALE GENOMIC DNA]</scope>
    <source>
        <strain evidence="3">1330</strain>
    </source>
</reference>
<dbReference type="Proteomes" id="UP001366503">
    <property type="component" value="Unassembled WGS sequence"/>
</dbReference>
<gene>
    <name evidence="2" type="ORF">O7A05_09975</name>
</gene>